<accession>A0A2P5B4A2</accession>
<proteinExistence type="predicted"/>
<organism evidence="1 2">
    <name type="scientific">Parasponia andersonii</name>
    <name type="common">Sponia andersonii</name>
    <dbReference type="NCBI Taxonomy" id="3476"/>
    <lineage>
        <taxon>Eukaryota</taxon>
        <taxon>Viridiplantae</taxon>
        <taxon>Streptophyta</taxon>
        <taxon>Embryophyta</taxon>
        <taxon>Tracheophyta</taxon>
        <taxon>Spermatophyta</taxon>
        <taxon>Magnoliopsida</taxon>
        <taxon>eudicotyledons</taxon>
        <taxon>Gunneridae</taxon>
        <taxon>Pentapetalae</taxon>
        <taxon>rosids</taxon>
        <taxon>fabids</taxon>
        <taxon>Rosales</taxon>
        <taxon>Cannabaceae</taxon>
        <taxon>Parasponia</taxon>
    </lineage>
</organism>
<comment type="caution">
    <text evidence="1">The sequence shown here is derived from an EMBL/GenBank/DDBJ whole genome shotgun (WGS) entry which is preliminary data.</text>
</comment>
<dbReference type="Proteomes" id="UP000237105">
    <property type="component" value="Unassembled WGS sequence"/>
</dbReference>
<gene>
    <name evidence="1" type="ORF">PanWU01x14_272320</name>
</gene>
<name>A0A2P5B4A2_PARAD</name>
<dbReference type="EMBL" id="JXTB01000367">
    <property type="protein sequence ID" value="PON43615.1"/>
    <property type="molecule type" value="Genomic_DNA"/>
</dbReference>
<reference evidence="2" key="1">
    <citation type="submission" date="2016-06" db="EMBL/GenBank/DDBJ databases">
        <title>Parallel loss of symbiosis genes in relatives of nitrogen-fixing non-legume Parasponia.</title>
        <authorList>
            <person name="Van Velzen R."/>
            <person name="Holmer R."/>
            <person name="Bu F."/>
            <person name="Rutten L."/>
            <person name="Van Zeijl A."/>
            <person name="Liu W."/>
            <person name="Santuari L."/>
            <person name="Cao Q."/>
            <person name="Sharma T."/>
            <person name="Shen D."/>
            <person name="Roswanjaya Y."/>
            <person name="Wardhani T."/>
            <person name="Kalhor M.S."/>
            <person name="Jansen J."/>
            <person name="Van den Hoogen J."/>
            <person name="Gungor B."/>
            <person name="Hartog M."/>
            <person name="Hontelez J."/>
            <person name="Verver J."/>
            <person name="Yang W.-C."/>
            <person name="Schijlen E."/>
            <person name="Repin R."/>
            <person name="Schilthuizen M."/>
            <person name="Schranz E."/>
            <person name="Heidstra R."/>
            <person name="Miyata K."/>
            <person name="Fedorova E."/>
            <person name="Kohlen W."/>
            <person name="Bisseling T."/>
            <person name="Smit S."/>
            <person name="Geurts R."/>
        </authorList>
    </citation>
    <scope>NUCLEOTIDE SEQUENCE [LARGE SCALE GENOMIC DNA]</scope>
    <source>
        <strain evidence="2">cv. WU1-14</strain>
    </source>
</reference>
<keyword evidence="2" id="KW-1185">Reference proteome</keyword>
<dbReference type="AlphaFoldDB" id="A0A2P5B4A2"/>
<evidence type="ECO:0000313" key="2">
    <source>
        <dbReference type="Proteomes" id="UP000237105"/>
    </source>
</evidence>
<evidence type="ECO:0000313" key="1">
    <source>
        <dbReference type="EMBL" id="PON43615.1"/>
    </source>
</evidence>
<protein>
    <submittedName>
        <fullName evidence="1">Uncharacterized protein</fullName>
    </submittedName>
</protein>
<sequence>MGNSNRENSMTEWRSCKSEELSEVLIKVEDNGELKHGELEYNGDLVEASLTSTEMTVVLSEASLDYD</sequence>